<gene>
    <name evidence="1" type="ORF">IX38_00170</name>
</gene>
<dbReference type="RefSeq" id="WP_034700748.1">
    <property type="nucleotide sequence ID" value="NZ_JPRO01000001.1"/>
</dbReference>
<reference evidence="1 2" key="1">
    <citation type="submission" date="2014-07" db="EMBL/GenBank/DDBJ databases">
        <title>Genome of Chryseobacterium luteum DSM 18605.</title>
        <authorList>
            <person name="Stropko S.J."/>
            <person name="Pipes S.E."/>
            <person name="Newman J.D."/>
        </authorList>
    </citation>
    <scope>NUCLEOTIDE SEQUENCE [LARGE SCALE GENOMIC DNA]</scope>
    <source>
        <strain evidence="1 2">DSM 18605</strain>
    </source>
</reference>
<name>A0A085ZX06_9FLAO</name>
<dbReference type="GO" id="GO:0043565">
    <property type="term" value="F:sequence-specific DNA binding"/>
    <property type="evidence" value="ECO:0007669"/>
    <property type="project" value="InterPro"/>
</dbReference>
<dbReference type="SUPFAM" id="SSF48295">
    <property type="entry name" value="TrpR-like"/>
    <property type="match status" value="1"/>
</dbReference>
<keyword evidence="2" id="KW-1185">Reference proteome</keyword>
<organism evidence="1 2">
    <name type="scientific">Chryseobacterium luteum</name>
    <dbReference type="NCBI Taxonomy" id="421531"/>
    <lineage>
        <taxon>Bacteria</taxon>
        <taxon>Pseudomonadati</taxon>
        <taxon>Bacteroidota</taxon>
        <taxon>Flavobacteriia</taxon>
        <taxon>Flavobacteriales</taxon>
        <taxon>Weeksellaceae</taxon>
        <taxon>Chryseobacterium group</taxon>
        <taxon>Chryseobacterium</taxon>
    </lineage>
</organism>
<protein>
    <submittedName>
        <fullName evidence="1">Transposase</fullName>
    </submittedName>
</protein>
<comment type="caution">
    <text evidence="1">The sequence shown here is derived from an EMBL/GenBank/DDBJ whole genome shotgun (WGS) entry which is preliminary data.</text>
</comment>
<evidence type="ECO:0000313" key="1">
    <source>
        <dbReference type="EMBL" id="KFF08970.1"/>
    </source>
</evidence>
<proteinExistence type="predicted"/>
<dbReference type="STRING" id="421531.IX38_00170"/>
<accession>A0A085ZX06</accession>
<dbReference type="Gene3D" id="1.10.10.60">
    <property type="entry name" value="Homeodomain-like"/>
    <property type="match status" value="1"/>
</dbReference>
<evidence type="ECO:0000313" key="2">
    <source>
        <dbReference type="Proteomes" id="UP000028703"/>
    </source>
</evidence>
<dbReference type="AlphaFoldDB" id="A0A085ZX06"/>
<dbReference type="EMBL" id="JPRO01000001">
    <property type="protein sequence ID" value="KFF08970.1"/>
    <property type="molecule type" value="Genomic_DNA"/>
</dbReference>
<sequence length="137" mass="16360">MNLKQIHIGSLVKTKVEELRIPSGRIMNYLHCTEDEIEGMYLKESMETQKLLKWSKLLQFDFFRIYTGHLILYAPPTRMQNSIKVQESTLTFRKSVYTEEVKMFMLDKIMTGEMTVNEIVKKYKIPRTTLYKWVKKV</sequence>
<dbReference type="InterPro" id="IPR010921">
    <property type="entry name" value="Trp_repressor/repl_initiator"/>
</dbReference>
<dbReference type="eggNOG" id="ENOG5033Y8V">
    <property type="taxonomic scope" value="Bacteria"/>
</dbReference>
<dbReference type="Proteomes" id="UP000028703">
    <property type="component" value="Unassembled WGS sequence"/>
</dbReference>
<dbReference type="OrthoDB" id="799937at2"/>